<proteinExistence type="predicted"/>
<dbReference type="PRINTS" id="PR00344">
    <property type="entry name" value="BCTRLSENSOR"/>
</dbReference>
<dbReference type="Proteomes" id="UP000182257">
    <property type="component" value="Unassembled WGS sequence"/>
</dbReference>
<dbReference type="PANTHER" id="PTHR43711">
    <property type="entry name" value="TWO-COMPONENT HISTIDINE KINASE"/>
    <property type="match status" value="1"/>
</dbReference>
<dbReference type="InterPro" id="IPR004358">
    <property type="entry name" value="Sig_transdc_His_kin-like_C"/>
</dbReference>
<dbReference type="SUPFAM" id="SSF55874">
    <property type="entry name" value="ATPase domain of HSP90 chaperone/DNA topoisomerase II/histidine kinase"/>
    <property type="match status" value="1"/>
</dbReference>
<dbReference type="Gene3D" id="1.10.287.130">
    <property type="match status" value="1"/>
</dbReference>
<gene>
    <name evidence="10" type="ORF">SAMN05216462_2406</name>
</gene>
<organism evidence="10 11">
    <name type="scientific">Xylanibacter ruminicola</name>
    <name type="common">Prevotella ruminicola</name>
    <dbReference type="NCBI Taxonomy" id="839"/>
    <lineage>
        <taxon>Bacteria</taxon>
        <taxon>Pseudomonadati</taxon>
        <taxon>Bacteroidota</taxon>
        <taxon>Bacteroidia</taxon>
        <taxon>Bacteroidales</taxon>
        <taxon>Prevotellaceae</taxon>
        <taxon>Xylanibacter</taxon>
    </lineage>
</organism>
<keyword evidence="7" id="KW-1133">Transmembrane helix</keyword>
<keyword evidence="6" id="KW-0902">Two-component regulatory system</keyword>
<dbReference type="EMBL" id="FNRF01000004">
    <property type="protein sequence ID" value="SEA73704.1"/>
    <property type="molecule type" value="Genomic_DNA"/>
</dbReference>
<dbReference type="OrthoDB" id="1068522at2"/>
<dbReference type="Gene3D" id="3.30.565.10">
    <property type="entry name" value="Histidine kinase-like ATPase, C-terminal domain"/>
    <property type="match status" value="1"/>
</dbReference>
<name>A0A1H4DLV6_XYLRU</name>
<dbReference type="FunFam" id="1.10.287.130:FF:000001">
    <property type="entry name" value="Two-component sensor histidine kinase"/>
    <property type="match status" value="1"/>
</dbReference>
<dbReference type="CDD" id="cd00082">
    <property type="entry name" value="HisKA"/>
    <property type="match status" value="1"/>
</dbReference>
<evidence type="ECO:0000256" key="5">
    <source>
        <dbReference type="ARBA" id="ARBA00022777"/>
    </source>
</evidence>
<keyword evidence="3" id="KW-0597">Phosphoprotein</keyword>
<feature type="signal peptide" evidence="8">
    <location>
        <begin position="1"/>
        <end position="24"/>
    </location>
</feature>
<dbReference type="SUPFAM" id="SSF48452">
    <property type="entry name" value="TPR-like"/>
    <property type="match status" value="1"/>
</dbReference>
<dbReference type="EC" id="2.7.13.3" evidence="2"/>
<feature type="chain" id="PRO_5010289100" description="histidine kinase" evidence="8">
    <location>
        <begin position="25"/>
        <end position="681"/>
    </location>
</feature>
<dbReference type="InterPro" id="IPR036097">
    <property type="entry name" value="HisK_dim/P_sf"/>
</dbReference>
<keyword evidence="4" id="KW-0808">Transferase</keyword>
<sequence>MKAKSNLSLLFVAICLLAITSCNKQQTYVPKTTLADSLIYAATSVQDLDRAVFLSDSLLATGDISIFRHCYMKGSIFIRTGKTHDAEAILKHALAIKPQNAYDSLFYFQCVKAMVEYNRQKNDEEGLLRIALPAYEGLYDLVSKPEYASEAYDILAEILQYVGVSQLNQGLTTEAGKYFDKCYDCILKVKALDKSWKHDYYATVCLYNIASLYSFKNDYHTAEKWLNYTEPIIKEMANKDNVPAVIADMSWCTYYLDRATVYHGLGKQKEADQAFEAFKRTQYAKTDIAKIHEGEYLMKTKRYAQAADAFAVTYRYLAESGSERTLDNVGYLIKKFEANYKAGRNDSALSVAAYTFENLDSAITLEKKNQAIELATIYQTQQKDAEIAEQKAKLLQTRVLALLVALVLAMTFFMIYAVIRRRQRISLEEKNQQLMIANARAEESLRMKTKFIQQISHEIRTPLNILSGYAQVITAPDMEIDNETRNDANQQILENTDRITGLVNKMLELSDVSSRTVIELTDQVPAVQIANQAVHSSGIEDAAHLDFQLQDTDGAGIAVLTTNQQAAVRVLSLLLDNAMKFTAPAEAYGHHSAADNKRATLTITKHDYGIQFIVEDTGIGVPAAEAEHIFDEFVQLDEYYNGTGIGLTVARSLSRRLGGDVVLDTTYTAGARFVFTLPCNW</sequence>
<evidence type="ECO:0000256" key="3">
    <source>
        <dbReference type="ARBA" id="ARBA00022553"/>
    </source>
</evidence>
<dbReference type="PROSITE" id="PS50109">
    <property type="entry name" value="HIS_KIN"/>
    <property type="match status" value="1"/>
</dbReference>
<dbReference type="AlphaFoldDB" id="A0A1H4DLV6"/>
<comment type="catalytic activity">
    <reaction evidence="1">
        <text>ATP + protein L-histidine = ADP + protein N-phospho-L-histidine.</text>
        <dbReference type="EC" id="2.7.13.3"/>
    </reaction>
</comment>
<evidence type="ECO:0000313" key="10">
    <source>
        <dbReference type="EMBL" id="SEA73704.1"/>
    </source>
</evidence>
<dbReference type="Gene3D" id="1.25.40.10">
    <property type="entry name" value="Tetratricopeptide repeat domain"/>
    <property type="match status" value="1"/>
</dbReference>
<evidence type="ECO:0000256" key="6">
    <source>
        <dbReference type="ARBA" id="ARBA00023012"/>
    </source>
</evidence>
<dbReference type="RefSeq" id="WP_081353009.1">
    <property type="nucleotide sequence ID" value="NZ_FNRF01000004.1"/>
</dbReference>
<dbReference type="InterPro" id="IPR005467">
    <property type="entry name" value="His_kinase_dom"/>
</dbReference>
<keyword evidence="7" id="KW-0812">Transmembrane</keyword>
<dbReference type="PANTHER" id="PTHR43711:SF26">
    <property type="entry name" value="SENSOR HISTIDINE KINASE RCSC"/>
    <property type="match status" value="1"/>
</dbReference>
<dbReference type="Pfam" id="PF02518">
    <property type="entry name" value="HATPase_c"/>
    <property type="match status" value="1"/>
</dbReference>
<feature type="transmembrane region" description="Helical" evidence="7">
    <location>
        <begin position="399"/>
        <end position="419"/>
    </location>
</feature>
<protein>
    <recommendedName>
        <fullName evidence="2">histidine kinase</fullName>
        <ecNumber evidence="2">2.7.13.3</ecNumber>
    </recommendedName>
</protein>
<dbReference type="InterPro" id="IPR036890">
    <property type="entry name" value="HATPase_C_sf"/>
</dbReference>
<dbReference type="InterPro" id="IPR019734">
    <property type="entry name" value="TPR_rpt"/>
</dbReference>
<evidence type="ECO:0000256" key="7">
    <source>
        <dbReference type="SAM" id="Phobius"/>
    </source>
</evidence>
<evidence type="ECO:0000256" key="8">
    <source>
        <dbReference type="SAM" id="SignalP"/>
    </source>
</evidence>
<dbReference type="SUPFAM" id="SSF47384">
    <property type="entry name" value="Homodimeric domain of signal transducing histidine kinase"/>
    <property type="match status" value="1"/>
</dbReference>
<evidence type="ECO:0000313" key="11">
    <source>
        <dbReference type="Proteomes" id="UP000182257"/>
    </source>
</evidence>
<keyword evidence="8" id="KW-0732">Signal</keyword>
<evidence type="ECO:0000259" key="9">
    <source>
        <dbReference type="PROSITE" id="PS50109"/>
    </source>
</evidence>
<reference evidence="10 11" key="1">
    <citation type="submission" date="2016-10" db="EMBL/GenBank/DDBJ databases">
        <authorList>
            <person name="de Groot N.N."/>
        </authorList>
    </citation>
    <scope>NUCLEOTIDE SEQUENCE [LARGE SCALE GENOMIC DNA]</scope>
    <source>
        <strain evidence="10 11">D31d</strain>
    </source>
</reference>
<dbReference type="InterPro" id="IPR003594">
    <property type="entry name" value="HATPase_dom"/>
</dbReference>
<dbReference type="Pfam" id="PF00512">
    <property type="entry name" value="HisKA"/>
    <property type="match status" value="1"/>
</dbReference>
<keyword evidence="7" id="KW-0472">Membrane</keyword>
<dbReference type="SMART" id="SM00388">
    <property type="entry name" value="HisKA"/>
    <property type="match status" value="1"/>
</dbReference>
<feature type="domain" description="Histidine kinase" evidence="9">
    <location>
        <begin position="454"/>
        <end position="681"/>
    </location>
</feature>
<dbReference type="InterPro" id="IPR011990">
    <property type="entry name" value="TPR-like_helical_dom_sf"/>
</dbReference>
<dbReference type="InterPro" id="IPR050736">
    <property type="entry name" value="Sensor_HK_Regulatory"/>
</dbReference>
<dbReference type="InterPro" id="IPR003661">
    <property type="entry name" value="HisK_dim/P_dom"/>
</dbReference>
<dbReference type="SMART" id="SM00387">
    <property type="entry name" value="HATPase_c"/>
    <property type="match status" value="1"/>
</dbReference>
<dbReference type="Pfam" id="PF13181">
    <property type="entry name" value="TPR_8"/>
    <property type="match status" value="1"/>
</dbReference>
<dbReference type="GO" id="GO:0000155">
    <property type="term" value="F:phosphorelay sensor kinase activity"/>
    <property type="evidence" value="ECO:0007669"/>
    <property type="project" value="InterPro"/>
</dbReference>
<accession>A0A1H4DLV6</accession>
<keyword evidence="5 10" id="KW-0418">Kinase</keyword>
<dbReference type="PROSITE" id="PS51257">
    <property type="entry name" value="PROKAR_LIPOPROTEIN"/>
    <property type="match status" value="1"/>
</dbReference>
<evidence type="ECO:0000256" key="1">
    <source>
        <dbReference type="ARBA" id="ARBA00000085"/>
    </source>
</evidence>
<evidence type="ECO:0000256" key="4">
    <source>
        <dbReference type="ARBA" id="ARBA00022679"/>
    </source>
</evidence>
<evidence type="ECO:0000256" key="2">
    <source>
        <dbReference type="ARBA" id="ARBA00012438"/>
    </source>
</evidence>